<feature type="transmembrane region" description="Helical" evidence="1">
    <location>
        <begin position="97"/>
        <end position="122"/>
    </location>
</feature>
<keyword evidence="1" id="KW-0472">Membrane</keyword>
<proteinExistence type="predicted"/>
<comment type="caution">
    <text evidence="2">The sequence shown here is derived from an EMBL/GenBank/DDBJ whole genome shotgun (WGS) entry which is preliminary data.</text>
</comment>
<feature type="transmembrane region" description="Helical" evidence="1">
    <location>
        <begin position="128"/>
        <end position="146"/>
    </location>
</feature>
<evidence type="ECO:0000313" key="3">
    <source>
        <dbReference type="Proteomes" id="UP001595872"/>
    </source>
</evidence>
<name>A0ABV9U6G9_9ACTN</name>
<accession>A0ABV9U6G9</accession>
<dbReference type="EMBL" id="JBHSIT010000008">
    <property type="protein sequence ID" value="MFC4911123.1"/>
    <property type="molecule type" value="Genomic_DNA"/>
</dbReference>
<evidence type="ECO:0000256" key="1">
    <source>
        <dbReference type="SAM" id="Phobius"/>
    </source>
</evidence>
<feature type="transmembrane region" description="Helical" evidence="1">
    <location>
        <begin position="58"/>
        <end position="76"/>
    </location>
</feature>
<protein>
    <submittedName>
        <fullName evidence="2">Uncharacterized protein</fullName>
    </submittedName>
</protein>
<feature type="transmembrane region" description="Helical" evidence="1">
    <location>
        <begin position="158"/>
        <end position="179"/>
    </location>
</feature>
<keyword evidence="1" id="KW-1133">Transmembrane helix</keyword>
<organism evidence="2 3">
    <name type="scientific">Actinomadura gamaensis</name>
    <dbReference type="NCBI Taxonomy" id="1763541"/>
    <lineage>
        <taxon>Bacteria</taxon>
        <taxon>Bacillati</taxon>
        <taxon>Actinomycetota</taxon>
        <taxon>Actinomycetes</taxon>
        <taxon>Streptosporangiales</taxon>
        <taxon>Thermomonosporaceae</taxon>
        <taxon>Actinomadura</taxon>
    </lineage>
</organism>
<reference evidence="3" key="1">
    <citation type="journal article" date="2019" name="Int. J. Syst. Evol. Microbiol.">
        <title>The Global Catalogue of Microorganisms (GCM) 10K type strain sequencing project: providing services to taxonomists for standard genome sequencing and annotation.</title>
        <authorList>
            <consortium name="The Broad Institute Genomics Platform"/>
            <consortium name="The Broad Institute Genome Sequencing Center for Infectious Disease"/>
            <person name="Wu L."/>
            <person name="Ma J."/>
        </authorList>
    </citation>
    <scope>NUCLEOTIDE SEQUENCE [LARGE SCALE GENOMIC DNA]</scope>
    <source>
        <strain evidence="3">KLKA75</strain>
    </source>
</reference>
<gene>
    <name evidence="2" type="ORF">ACFPCY_27705</name>
</gene>
<keyword evidence="3" id="KW-1185">Reference proteome</keyword>
<dbReference type="Proteomes" id="UP001595872">
    <property type="component" value="Unassembled WGS sequence"/>
</dbReference>
<keyword evidence="1" id="KW-0812">Transmembrane</keyword>
<sequence>MDERTPDADASGSAGAIDPETRVEIMAERLKERIYATITMVAVLVGLALGGHAGPAGAALSVAGTAVGLWLATLVADAQSASAVHGRRHSRFAVLRSLYVSSPLLLSAVSPLLLIGVSGLGLVKLNTALWTATGLNVLSLFLWGFVSGRRMGDRLVTALVAGLSDTAIGAVVVAVKVLAGH</sequence>
<feature type="transmembrane region" description="Helical" evidence="1">
    <location>
        <begin position="34"/>
        <end position="52"/>
    </location>
</feature>
<evidence type="ECO:0000313" key="2">
    <source>
        <dbReference type="EMBL" id="MFC4911123.1"/>
    </source>
</evidence>
<dbReference type="RefSeq" id="WP_378259768.1">
    <property type="nucleotide sequence ID" value="NZ_JBHSIT010000008.1"/>
</dbReference>